<dbReference type="InterPro" id="IPR013096">
    <property type="entry name" value="Cupin_2"/>
</dbReference>
<dbReference type="CDD" id="cd06981">
    <property type="entry name" value="cupin_reut_a1446"/>
    <property type="match status" value="1"/>
</dbReference>
<dbReference type="Gene3D" id="2.60.120.10">
    <property type="entry name" value="Jelly Rolls"/>
    <property type="match status" value="1"/>
</dbReference>
<dbReference type="Pfam" id="PF07883">
    <property type="entry name" value="Cupin_2"/>
    <property type="match status" value="1"/>
</dbReference>
<feature type="domain" description="Cupin type-2" evidence="1">
    <location>
        <begin position="35"/>
        <end position="78"/>
    </location>
</feature>
<reference evidence="2 3" key="1">
    <citation type="submission" date="2024-07" db="EMBL/GenBank/DDBJ databases">
        <title>Uliginosibacterium flavum JJ3220;KACC:17644.</title>
        <authorList>
            <person name="Kim M.K."/>
        </authorList>
    </citation>
    <scope>NUCLEOTIDE SEQUENCE [LARGE SCALE GENOMIC DNA]</scope>
    <source>
        <strain evidence="2 3">KACC:17644</strain>
    </source>
</reference>
<evidence type="ECO:0000313" key="2">
    <source>
        <dbReference type="EMBL" id="MET7014814.1"/>
    </source>
</evidence>
<comment type="caution">
    <text evidence="2">The sequence shown here is derived from an EMBL/GenBank/DDBJ whole genome shotgun (WGS) entry which is preliminary data.</text>
</comment>
<evidence type="ECO:0000259" key="1">
    <source>
        <dbReference type="Pfam" id="PF07883"/>
    </source>
</evidence>
<evidence type="ECO:0000313" key="3">
    <source>
        <dbReference type="Proteomes" id="UP001549691"/>
    </source>
</evidence>
<accession>A0ABV2TLM3</accession>
<keyword evidence="3" id="KW-1185">Reference proteome</keyword>
<dbReference type="InterPro" id="IPR011051">
    <property type="entry name" value="RmlC_Cupin_sf"/>
</dbReference>
<dbReference type="InterPro" id="IPR014710">
    <property type="entry name" value="RmlC-like_jellyroll"/>
</dbReference>
<dbReference type="EMBL" id="JBEWZI010000011">
    <property type="protein sequence ID" value="MET7014814.1"/>
    <property type="molecule type" value="Genomic_DNA"/>
</dbReference>
<protein>
    <submittedName>
        <fullName evidence="2">Cupin domain-containing protein</fullName>
    </submittedName>
</protein>
<organism evidence="2 3">
    <name type="scientific">Uliginosibacterium flavum</name>
    <dbReference type="NCBI Taxonomy" id="1396831"/>
    <lineage>
        <taxon>Bacteria</taxon>
        <taxon>Pseudomonadati</taxon>
        <taxon>Pseudomonadota</taxon>
        <taxon>Betaproteobacteria</taxon>
        <taxon>Rhodocyclales</taxon>
        <taxon>Zoogloeaceae</taxon>
        <taxon>Uliginosibacterium</taxon>
    </lineage>
</organism>
<dbReference type="Proteomes" id="UP001549691">
    <property type="component" value="Unassembled WGS sequence"/>
</dbReference>
<name>A0ABV2TLM3_9RHOO</name>
<dbReference type="SUPFAM" id="SSF51182">
    <property type="entry name" value="RmlC-like cupins"/>
    <property type="match status" value="1"/>
</dbReference>
<gene>
    <name evidence="2" type="ORF">ABXR19_11495</name>
</gene>
<proteinExistence type="predicted"/>
<sequence>MNEHFQTLLSRPGVRLERIVSDGQVSPPGFWYVQAEDEWVLLLAGAAALEYGDGTRLELTPGDSLLIPAGCRHRVAYTAPRTVWLALFCAAQDGGIPR</sequence>
<dbReference type="RefSeq" id="WP_354601275.1">
    <property type="nucleotide sequence ID" value="NZ_JBEWZI010000011.1"/>
</dbReference>